<evidence type="ECO:0000256" key="2">
    <source>
        <dbReference type="ARBA" id="ARBA00022448"/>
    </source>
</evidence>
<dbReference type="PRINTS" id="PR00178">
    <property type="entry name" value="FATTYACIDBP"/>
</dbReference>
<dbReference type="AlphaFoldDB" id="A0AAV5STV5"/>
<proteinExistence type="inferred from homology"/>
<keyword evidence="2" id="KW-0813">Transport</keyword>
<keyword evidence="5" id="KW-1185">Reference proteome</keyword>
<evidence type="ECO:0000256" key="3">
    <source>
        <dbReference type="ARBA" id="ARBA00023121"/>
    </source>
</evidence>
<evidence type="ECO:0000313" key="5">
    <source>
        <dbReference type="Proteomes" id="UP001432027"/>
    </source>
</evidence>
<dbReference type="EMBL" id="BTSX01000002">
    <property type="protein sequence ID" value="GMS84809.1"/>
    <property type="molecule type" value="Genomic_DNA"/>
</dbReference>
<dbReference type="Gene3D" id="2.40.128.20">
    <property type="match status" value="1"/>
</dbReference>
<dbReference type="InterPro" id="IPR000463">
    <property type="entry name" value="Fatty_acid-bd"/>
</dbReference>
<dbReference type="GO" id="GO:0008289">
    <property type="term" value="F:lipid binding"/>
    <property type="evidence" value="ECO:0007669"/>
    <property type="project" value="UniProtKB-KW"/>
</dbReference>
<dbReference type="PANTHER" id="PTHR22725:SF9">
    <property type="entry name" value="FATTY ACID-BINDING PROTEIN HOMOLOG 3"/>
    <property type="match status" value="1"/>
</dbReference>
<dbReference type="SUPFAM" id="SSF50814">
    <property type="entry name" value="Lipocalins"/>
    <property type="match status" value="1"/>
</dbReference>
<dbReference type="Proteomes" id="UP001432027">
    <property type="component" value="Unassembled WGS sequence"/>
</dbReference>
<evidence type="ECO:0000256" key="1">
    <source>
        <dbReference type="ARBA" id="ARBA00008390"/>
    </source>
</evidence>
<evidence type="ECO:0000313" key="4">
    <source>
        <dbReference type="EMBL" id="GMS84809.1"/>
    </source>
</evidence>
<protein>
    <recommendedName>
        <fullName evidence="6">Lipocalin/cytosolic fatty-acid binding domain-containing protein</fullName>
    </recommendedName>
</protein>
<keyword evidence="3" id="KW-0446">Lipid-binding</keyword>
<accession>A0AAV5STV5</accession>
<comment type="caution">
    <text evidence="4">The sequence shown here is derived from an EMBL/GenBank/DDBJ whole genome shotgun (WGS) entry which is preliminary data.</text>
</comment>
<name>A0AAV5STV5_9BILA</name>
<comment type="similarity">
    <text evidence="1">Belongs to the calycin superfamily. Fatty-acid binding protein (FABP) family.</text>
</comment>
<reference evidence="4" key="1">
    <citation type="submission" date="2023-10" db="EMBL/GenBank/DDBJ databases">
        <title>Genome assembly of Pristionchus species.</title>
        <authorList>
            <person name="Yoshida K."/>
            <person name="Sommer R.J."/>
        </authorList>
    </citation>
    <scope>NUCLEOTIDE SEQUENCE</scope>
    <source>
        <strain evidence="4">RS0144</strain>
    </source>
</reference>
<evidence type="ECO:0008006" key="6">
    <source>
        <dbReference type="Google" id="ProtNLM"/>
    </source>
</evidence>
<sequence length="139" mass="16097">AIPEEFLTTWSYDKQEGFDDYLASKGVPWVIRKLILISGHVIKFEKTEGNKWSADHNMGKRSSKYEFFLGEEFQAKGFDQAEHKILIVMDGDALVESHQRLDKPDDPAEIYTYTIENGRLVQAMRSGNVSCKRYFKKKN</sequence>
<dbReference type="InterPro" id="IPR012674">
    <property type="entry name" value="Calycin"/>
</dbReference>
<organism evidence="4 5">
    <name type="scientific">Pristionchus entomophagus</name>
    <dbReference type="NCBI Taxonomy" id="358040"/>
    <lineage>
        <taxon>Eukaryota</taxon>
        <taxon>Metazoa</taxon>
        <taxon>Ecdysozoa</taxon>
        <taxon>Nematoda</taxon>
        <taxon>Chromadorea</taxon>
        <taxon>Rhabditida</taxon>
        <taxon>Rhabditina</taxon>
        <taxon>Diplogasteromorpha</taxon>
        <taxon>Diplogasteroidea</taxon>
        <taxon>Neodiplogasteridae</taxon>
        <taxon>Pristionchus</taxon>
    </lineage>
</organism>
<dbReference type="CDD" id="cd00742">
    <property type="entry name" value="FABP"/>
    <property type="match status" value="1"/>
</dbReference>
<feature type="non-terminal residue" evidence="4">
    <location>
        <position position="1"/>
    </location>
</feature>
<dbReference type="PANTHER" id="PTHR22725">
    <property type="entry name" value="FATTY ACID-BINDING PROTEIN HOMOLOG 1-RELATED-RELATED"/>
    <property type="match status" value="1"/>
</dbReference>
<dbReference type="InterPro" id="IPR040094">
    <property type="entry name" value="Lbp1-4"/>
</dbReference>
<gene>
    <name evidence="4" type="ORF">PENTCL1PPCAC_6984</name>
</gene>